<dbReference type="GeneID" id="120834416"/>
<dbReference type="SMART" id="SM00247">
    <property type="entry name" value="XTALbg"/>
    <property type="match status" value="2"/>
</dbReference>
<dbReference type="PANTHER" id="PTHR11818">
    <property type="entry name" value="BETA/GAMMA CRYSTALLIN"/>
    <property type="match status" value="1"/>
</dbReference>
<keyword evidence="3" id="KW-0273">Eye lens protein</keyword>
<name>G3P1W6_GASAC</name>
<reference evidence="6" key="3">
    <citation type="submission" date="2025-09" db="UniProtKB">
        <authorList>
            <consortium name="Ensembl"/>
        </authorList>
    </citation>
    <scope>IDENTIFICATION</scope>
</reference>
<dbReference type="FunFam" id="2.60.20.10:FF:000001">
    <property type="entry name" value="Crystallin gamma S"/>
    <property type="match status" value="1"/>
</dbReference>
<dbReference type="OMA" id="YEHFDMG"/>
<dbReference type="STRING" id="69293.ENSGACP00000011589"/>
<evidence type="ECO:0000313" key="6">
    <source>
        <dbReference type="Ensembl" id="ENSGACP00000011589.1"/>
    </source>
</evidence>
<dbReference type="GO" id="GO:0007601">
    <property type="term" value="P:visual perception"/>
    <property type="evidence" value="ECO:0007669"/>
    <property type="project" value="TreeGrafter"/>
</dbReference>
<evidence type="ECO:0000256" key="3">
    <source>
        <dbReference type="ARBA" id="ARBA00022613"/>
    </source>
</evidence>
<organism evidence="6 7">
    <name type="scientific">Gasterosteus aculeatus aculeatus</name>
    <name type="common">three-spined stickleback</name>
    <dbReference type="NCBI Taxonomy" id="481459"/>
    <lineage>
        <taxon>Eukaryota</taxon>
        <taxon>Metazoa</taxon>
        <taxon>Chordata</taxon>
        <taxon>Craniata</taxon>
        <taxon>Vertebrata</taxon>
        <taxon>Euteleostomi</taxon>
        <taxon>Actinopterygii</taxon>
        <taxon>Neopterygii</taxon>
        <taxon>Teleostei</taxon>
        <taxon>Neoteleostei</taxon>
        <taxon>Acanthomorphata</taxon>
        <taxon>Eupercaria</taxon>
        <taxon>Perciformes</taxon>
        <taxon>Cottioidei</taxon>
        <taxon>Gasterosteales</taxon>
        <taxon>Gasterosteidae</taxon>
        <taxon>Gasterosteus</taxon>
    </lineage>
</organism>
<feature type="domain" description="Beta/gamma crystallin 'Greek key'" evidence="5">
    <location>
        <begin position="41"/>
        <end position="83"/>
    </location>
</feature>
<dbReference type="PROSITE" id="PS50915">
    <property type="entry name" value="CRYSTALLIN_BETA_GAMMA"/>
    <property type="match status" value="3"/>
</dbReference>
<dbReference type="InParanoid" id="G3P1W6"/>
<reference evidence="6 7" key="1">
    <citation type="journal article" date="2021" name="G3 (Bethesda)">
        <title>Improved contiguity of the threespine stickleback genome using long-read sequencing.</title>
        <authorList>
            <person name="Nath S."/>
            <person name="Shaw D.E."/>
            <person name="White M.A."/>
        </authorList>
    </citation>
    <scope>NUCLEOTIDE SEQUENCE [LARGE SCALE GENOMIC DNA]</scope>
    <source>
        <strain evidence="6 7">Lake Benthic</strain>
    </source>
</reference>
<feature type="domain" description="Beta/gamma crystallin 'Greek key'" evidence="5">
    <location>
        <begin position="2"/>
        <end position="40"/>
    </location>
</feature>
<dbReference type="InterPro" id="IPR050252">
    <property type="entry name" value="Beta/Gamma-Crystallin"/>
</dbReference>
<dbReference type="Ensembl" id="ENSGACT00000011612.2">
    <property type="protein sequence ID" value="ENSGACP00000011589.1"/>
    <property type="gene ID" value="ENSGACG00000008785.2"/>
</dbReference>
<dbReference type="Pfam" id="PF00030">
    <property type="entry name" value="Crystall"/>
    <property type="match status" value="2"/>
</dbReference>
<evidence type="ECO:0000259" key="5">
    <source>
        <dbReference type="PROSITE" id="PS50915"/>
    </source>
</evidence>
<evidence type="ECO:0000256" key="4">
    <source>
        <dbReference type="ARBA" id="ARBA00022737"/>
    </source>
</evidence>
<dbReference type="GeneTree" id="ENSGT00940000164501"/>
<reference evidence="6" key="2">
    <citation type="submission" date="2025-08" db="UniProtKB">
        <authorList>
            <consortium name="Ensembl"/>
        </authorList>
    </citation>
    <scope>IDENTIFICATION</scope>
</reference>
<evidence type="ECO:0000256" key="1">
    <source>
        <dbReference type="ARBA" id="ARBA00003689"/>
    </source>
</evidence>
<evidence type="ECO:0000313" key="7">
    <source>
        <dbReference type="Proteomes" id="UP000007635"/>
    </source>
</evidence>
<dbReference type="eggNOG" id="ENOG502RXJY">
    <property type="taxonomic scope" value="Eukaryota"/>
</dbReference>
<keyword evidence="7" id="KW-1185">Reference proteome</keyword>
<proteinExistence type="inferred from homology"/>
<evidence type="ECO:0000256" key="2">
    <source>
        <dbReference type="ARBA" id="ARBA00009646"/>
    </source>
</evidence>
<dbReference type="AlphaFoldDB" id="G3P1W6"/>
<dbReference type="SUPFAM" id="SSF49695">
    <property type="entry name" value="gamma-Crystallin-like"/>
    <property type="match status" value="1"/>
</dbReference>
<dbReference type="FunFam" id="2.60.20.10:FF:000003">
    <property type="entry name" value="Crystallin gamma S"/>
    <property type="match status" value="1"/>
</dbReference>
<dbReference type="Proteomes" id="UP000007635">
    <property type="component" value="Chromosome XVI"/>
</dbReference>
<dbReference type="Gene3D" id="2.60.20.10">
    <property type="entry name" value="Crystallins"/>
    <property type="match status" value="2"/>
</dbReference>
<comment type="similarity">
    <text evidence="2">Belongs to the beta/gamma-crystallin family.</text>
</comment>
<sequence>MGKIIFYEDRNFGGRHHECTSDCADLHSAFDRCRSVRVESGVFVVYDRPGYTGTQHLMRRGEYSDYTGMTGMTDCVRSCRVIPAHGGGYKMRLYEHFDMRGEMVELTDNCPNLSERFRASNFNSCNVVDGHWLMYEQANYRGRHFYVRPGQYKSFGEWSAGNSRLGSVRRLTDL</sequence>
<dbReference type="GO" id="GO:0005212">
    <property type="term" value="F:structural constituent of eye lens"/>
    <property type="evidence" value="ECO:0007669"/>
    <property type="project" value="UniProtKB-KW"/>
</dbReference>
<dbReference type="InterPro" id="IPR001064">
    <property type="entry name" value="Beta/gamma_crystallin"/>
</dbReference>
<dbReference type="PANTHER" id="PTHR11818:SF129">
    <property type="entry name" value="CRYSTALLIN, GAMMA M6-RELATED"/>
    <property type="match status" value="1"/>
</dbReference>
<protein>
    <submittedName>
        <fullName evidence="6">Crystallin, gamma M7</fullName>
    </submittedName>
</protein>
<dbReference type="RefSeq" id="XP_040058333.1">
    <property type="nucleotide sequence ID" value="XM_040202399.1"/>
</dbReference>
<keyword evidence="4" id="KW-0677">Repeat</keyword>
<dbReference type="PRINTS" id="PR01367">
    <property type="entry name" value="BGCRYSTALLIN"/>
</dbReference>
<comment type="function">
    <text evidence="1">Crystallins are the dominant structural components of the vertebrate eye lens.</text>
</comment>
<accession>G3P1W6</accession>
<feature type="domain" description="Beta/gamma crystallin 'Greek key'" evidence="5">
    <location>
        <begin position="130"/>
        <end position="172"/>
    </location>
</feature>
<dbReference type="GO" id="GO:0002088">
    <property type="term" value="P:lens development in camera-type eye"/>
    <property type="evidence" value="ECO:0007669"/>
    <property type="project" value="TreeGrafter"/>
</dbReference>
<dbReference type="Bgee" id="ENSGACG00000008785">
    <property type="expression patterns" value="Expressed in camera-type eye"/>
</dbReference>
<dbReference type="KEGG" id="gat:120834416"/>
<dbReference type="InterPro" id="IPR011024">
    <property type="entry name" value="G_crystallin-like"/>
</dbReference>